<feature type="binding site" evidence="7 8">
    <location>
        <position position="85"/>
    </location>
    <ligand>
        <name>S-adenosyl-L-methionine</name>
        <dbReference type="ChEBI" id="CHEBI:59789"/>
    </ligand>
</feature>
<comment type="similarity">
    <text evidence="7">Belongs to the class I-like SAM-binding methyltransferase superfamily. rRNA adenine N(6)-methyltransferase family. RsmA subfamily.</text>
</comment>
<dbReference type="HAMAP" id="MF_00607">
    <property type="entry name" value="16SrRNA_methyltr_A"/>
    <property type="match status" value="1"/>
</dbReference>
<feature type="binding site" evidence="7 8">
    <location>
        <position position="39"/>
    </location>
    <ligand>
        <name>S-adenosyl-L-methionine</name>
        <dbReference type="ChEBI" id="CHEBI:59789"/>
    </ligand>
</feature>
<comment type="caution">
    <text evidence="10">The sequence shown here is derived from an EMBL/GenBank/DDBJ whole genome shotgun (WGS) entry which is preliminary data.</text>
</comment>
<dbReference type="PANTHER" id="PTHR11727">
    <property type="entry name" value="DIMETHYLADENOSINE TRANSFERASE"/>
    <property type="match status" value="1"/>
</dbReference>
<evidence type="ECO:0000256" key="2">
    <source>
        <dbReference type="ARBA" id="ARBA00022552"/>
    </source>
</evidence>
<dbReference type="SMART" id="SM00650">
    <property type="entry name" value="rADc"/>
    <property type="match status" value="1"/>
</dbReference>
<keyword evidence="5 7" id="KW-0949">S-adenosyl-L-methionine</keyword>
<proteinExistence type="inferred from homology"/>
<dbReference type="FunFam" id="1.10.8.100:FF:000001">
    <property type="entry name" value="Ribosomal RNA small subunit methyltransferase A"/>
    <property type="match status" value="1"/>
</dbReference>
<evidence type="ECO:0000256" key="7">
    <source>
        <dbReference type="HAMAP-Rule" id="MF_00607"/>
    </source>
</evidence>
<dbReference type="PROSITE" id="PS01131">
    <property type="entry name" value="RRNA_A_DIMETH"/>
    <property type="match status" value="1"/>
</dbReference>
<dbReference type="GO" id="GO:0052908">
    <property type="term" value="F:16S rRNA (adenine(1518)-N(6)/adenine(1519)-N(6))-dimethyltransferase activity"/>
    <property type="evidence" value="ECO:0007669"/>
    <property type="project" value="UniProtKB-EC"/>
</dbReference>
<dbReference type="Proteomes" id="UP000770889">
    <property type="component" value="Unassembled WGS sequence"/>
</dbReference>
<comment type="function">
    <text evidence="7">Specifically dimethylates two adjacent adenosines (A1518 and A1519) in the loop of a conserved hairpin near the 3'-end of 16S rRNA in the 30S particle. May play a critical role in biogenesis of 30S subunits.</text>
</comment>
<keyword evidence="4 7" id="KW-0808">Transferase</keyword>
<feature type="binding site" evidence="7 8">
    <location>
        <position position="14"/>
    </location>
    <ligand>
        <name>S-adenosyl-L-methionine</name>
        <dbReference type="ChEBI" id="CHEBI:59789"/>
    </ligand>
</feature>
<dbReference type="EMBL" id="JAHHGM010000007">
    <property type="protein sequence ID" value="MBT2989195.1"/>
    <property type="molecule type" value="Genomic_DNA"/>
</dbReference>
<keyword evidence="2 7" id="KW-0698">rRNA processing</keyword>
<accession>A0A944QUS1</accession>
<evidence type="ECO:0000256" key="8">
    <source>
        <dbReference type="PROSITE-ProRule" id="PRU01026"/>
    </source>
</evidence>
<dbReference type="Pfam" id="PF00398">
    <property type="entry name" value="RrnaAD"/>
    <property type="match status" value="1"/>
</dbReference>
<comment type="catalytic activity">
    <reaction evidence="7">
        <text>adenosine(1518)/adenosine(1519) in 16S rRNA + 4 S-adenosyl-L-methionine = N(6)-dimethyladenosine(1518)/N(6)-dimethyladenosine(1519) in 16S rRNA + 4 S-adenosyl-L-homocysteine + 4 H(+)</text>
        <dbReference type="Rhea" id="RHEA:19609"/>
        <dbReference type="Rhea" id="RHEA-COMP:10232"/>
        <dbReference type="Rhea" id="RHEA-COMP:10233"/>
        <dbReference type="ChEBI" id="CHEBI:15378"/>
        <dbReference type="ChEBI" id="CHEBI:57856"/>
        <dbReference type="ChEBI" id="CHEBI:59789"/>
        <dbReference type="ChEBI" id="CHEBI:74411"/>
        <dbReference type="ChEBI" id="CHEBI:74493"/>
        <dbReference type="EC" id="2.1.1.182"/>
    </reaction>
</comment>
<dbReference type="GO" id="GO:0005829">
    <property type="term" value="C:cytosol"/>
    <property type="evidence" value="ECO:0007669"/>
    <property type="project" value="TreeGrafter"/>
</dbReference>
<dbReference type="PROSITE" id="PS51689">
    <property type="entry name" value="SAM_RNA_A_N6_MT"/>
    <property type="match status" value="1"/>
</dbReference>
<keyword evidence="3 7" id="KW-0489">Methyltransferase</keyword>
<dbReference type="InterPro" id="IPR011530">
    <property type="entry name" value="rRNA_adenine_dimethylase"/>
</dbReference>
<dbReference type="Gene3D" id="1.10.8.100">
    <property type="entry name" value="Ribosomal RNA adenine dimethylase-like, domain 2"/>
    <property type="match status" value="1"/>
</dbReference>
<sequence>MNHHPRKRFGQNFLHDPGTIQRIVQAISPQPDDNLVEIGPGQGAITTELLPLVKRMHAIELDRDLVEPLALRCAALGELQIHNIDALKFDYSSLAEAAHSLRVVGNLPYNISTPLLFHLLDQSDQILDMHFMLQKEVVERMAAIPGNKSYGRLTVMLQARAEVTPLFTIGPGAFRPPPKVDSAFVRLLPLTPPPYRIDNWDLFGRLVSQAFSQRRKTLRNSLGKILTADTIKAADIDPGCRAEQLSVAEFVKLANHADAG</sequence>
<organism evidence="10 11">
    <name type="scientific">Candidatus Thiodiazotropha taylori</name>
    <dbReference type="NCBI Taxonomy" id="2792791"/>
    <lineage>
        <taxon>Bacteria</taxon>
        <taxon>Pseudomonadati</taxon>
        <taxon>Pseudomonadota</taxon>
        <taxon>Gammaproteobacteria</taxon>
        <taxon>Chromatiales</taxon>
        <taxon>Sedimenticolaceae</taxon>
        <taxon>Candidatus Thiodiazotropha</taxon>
    </lineage>
</organism>
<evidence type="ECO:0000256" key="3">
    <source>
        <dbReference type="ARBA" id="ARBA00022603"/>
    </source>
</evidence>
<keyword evidence="1 7" id="KW-0963">Cytoplasm</keyword>
<feature type="binding site" evidence="7 8">
    <location>
        <position position="12"/>
    </location>
    <ligand>
        <name>S-adenosyl-L-methionine</name>
        <dbReference type="ChEBI" id="CHEBI:59789"/>
    </ligand>
</feature>
<dbReference type="NCBIfam" id="TIGR00755">
    <property type="entry name" value="ksgA"/>
    <property type="match status" value="1"/>
</dbReference>
<dbReference type="AlphaFoldDB" id="A0A944QUS1"/>
<evidence type="ECO:0000313" key="11">
    <source>
        <dbReference type="Proteomes" id="UP000770889"/>
    </source>
</evidence>
<dbReference type="SUPFAM" id="SSF53335">
    <property type="entry name" value="S-adenosyl-L-methionine-dependent methyltransferases"/>
    <property type="match status" value="1"/>
</dbReference>
<dbReference type="PANTHER" id="PTHR11727:SF7">
    <property type="entry name" value="DIMETHYLADENOSINE TRANSFERASE-RELATED"/>
    <property type="match status" value="1"/>
</dbReference>
<evidence type="ECO:0000313" key="10">
    <source>
        <dbReference type="EMBL" id="MBT2989195.1"/>
    </source>
</evidence>
<protein>
    <recommendedName>
        <fullName evidence="7">Ribosomal RNA small subunit methyltransferase A</fullName>
        <ecNumber evidence="7">2.1.1.182</ecNumber>
    </recommendedName>
    <alternativeName>
        <fullName evidence="7">16S rRNA (adenine(1518)-N(6)/adenine(1519)-N(6))-dimethyltransferase</fullName>
    </alternativeName>
    <alternativeName>
        <fullName evidence="7">16S rRNA dimethyladenosine transferase</fullName>
    </alternativeName>
    <alternativeName>
        <fullName evidence="7">16S rRNA dimethylase</fullName>
    </alternativeName>
    <alternativeName>
        <fullName evidence="7">S-adenosylmethionine-6-N', N'-adenosyl(rRNA) dimethyltransferase</fullName>
    </alternativeName>
</protein>
<evidence type="ECO:0000256" key="4">
    <source>
        <dbReference type="ARBA" id="ARBA00022679"/>
    </source>
</evidence>
<dbReference type="Gene3D" id="3.40.50.150">
    <property type="entry name" value="Vaccinia Virus protein VP39"/>
    <property type="match status" value="1"/>
</dbReference>
<dbReference type="InterPro" id="IPR001737">
    <property type="entry name" value="KsgA/Erm"/>
</dbReference>
<evidence type="ECO:0000256" key="1">
    <source>
        <dbReference type="ARBA" id="ARBA00022490"/>
    </source>
</evidence>
<evidence type="ECO:0000256" key="6">
    <source>
        <dbReference type="ARBA" id="ARBA00022884"/>
    </source>
</evidence>
<keyword evidence="6 7" id="KW-0694">RNA-binding</keyword>
<gene>
    <name evidence="7 10" type="primary">rsmA</name>
    <name evidence="7" type="synonym">ksgA</name>
    <name evidence="10" type="ORF">KME65_09545</name>
</gene>
<evidence type="ECO:0000256" key="5">
    <source>
        <dbReference type="ARBA" id="ARBA00022691"/>
    </source>
</evidence>
<dbReference type="InterPro" id="IPR020598">
    <property type="entry name" value="rRNA_Ade_methylase_Trfase_N"/>
</dbReference>
<dbReference type="EC" id="2.1.1.182" evidence="7"/>
<dbReference type="InterPro" id="IPR020596">
    <property type="entry name" value="rRNA_Ade_Mease_Trfase_CS"/>
</dbReference>
<dbReference type="InterPro" id="IPR023165">
    <property type="entry name" value="rRNA_Ade_diMease-like_C"/>
</dbReference>
<evidence type="ECO:0000259" key="9">
    <source>
        <dbReference type="SMART" id="SM00650"/>
    </source>
</evidence>
<feature type="binding site" evidence="7 8">
    <location>
        <position position="60"/>
    </location>
    <ligand>
        <name>S-adenosyl-L-methionine</name>
        <dbReference type="ChEBI" id="CHEBI:59789"/>
    </ligand>
</feature>
<dbReference type="InterPro" id="IPR029063">
    <property type="entry name" value="SAM-dependent_MTases_sf"/>
</dbReference>
<feature type="domain" description="Ribosomal RNA adenine methylase transferase N-terminal" evidence="9">
    <location>
        <begin position="19"/>
        <end position="191"/>
    </location>
</feature>
<dbReference type="GO" id="GO:0003723">
    <property type="term" value="F:RNA binding"/>
    <property type="evidence" value="ECO:0007669"/>
    <property type="project" value="UniProtKB-UniRule"/>
</dbReference>
<reference evidence="10 11" key="1">
    <citation type="submission" date="2021-05" db="EMBL/GenBank/DDBJ databases">
        <title>Genetic and Functional Diversity in Clade A Lucinid endosymbionts from the Bahamas.</title>
        <authorList>
            <person name="Giani N.M."/>
            <person name="Engel A.S."/>
            <person name="Campbell B.J."/>
        </authorList>
    </citation>
    <scope>NUCLEOTIDE SEQUENCE [LARGE SCALE GENOMIC DNA]</scope>
    <source>
        <strain evidence="10">LUC16012Gg_MoonRockCtena</strain>
    </source>
</reference>
<name>A0A944QUS1_9GAMM</name>
<feature type="binding site" evidence="7 8">
    <location>
        <position position="106"/>
    </location>
    <ligand>
        <name>S-adenosyl-L-methionine</name>
        <dbReference type="ChEBI" id="CHEBI:59789"/>
    </ligand>
</feature>
<comment type="subcellular location">
    <subcellularLocation>
        <location evidence="7">Cytoplasm</location>
    </subcellularLocation>
</comment>